<dbReference type="PANTHER" id="PTHR11409:SF43">
    <property type="entry name" value="ADENOSINE DEAMINASE"/>
    <property type="match status" value="1"/>
</dbReference>
<dbReference type="InterPro" id="IPR001365">
    <property type="entry name" value="A_deaminase_dom"/>
</dbReference>
<comment type="similarity">
    <text evidence="2">Belongs to the metallo-dependent hydrolases superfamily. Adenosine and AMP deaminases family.</text>
</comment>
<evidence type="ECO:0000259" key="7">
    <source>
        <dbReference type="Pfam" id="PF00962"/>
    </source>
</evidence>
<evidence type="ECO:0000313" key="8">
    <source>
        <dbReference type="EMBL" id="PWJ29041.1"/>
    </source>
</evidence>
<dbReference type="GO" id="GO:0005829">
    <property type="term" value="C:cytosol"/>
    <property type="evidence" value="ECO:0007669"/>
    <property type="project" value="TreeGrafter"/>
</dbReference>
<gene>
    <name evidence="8" type="ORF">A8806_107190</name>
</gene>
<evidence type="ECO:0000256" key="6">
    <source>
        <dbReference type="ARBA" id="ARBA00022833"/>
    </source>
</evidence>
<comment type="cofactor">
    <cofactor evidence="1">
        <name>Zn(2+)</name>
        <dbReference type="ChEBI" id="CHEBI:29105"/>
    </cofactor>
</comment>
<dbReference type="InterPro" id="IPR032466">
    <property type="entry name" value="Metal_Hydrolase"/>
</dbReference>
<keyword evidence="4" id="KW-0479">Metal-binding</keyword>
<dbReference type="EMBL" id="QGDL01000007">
    <property type="protein sequence ID" value="PWJ29041.1"/>
    <property type="molecule type" value="Genomic_DNA"/>
</dbReference>
<organism evidence="8 9">
    <name type="scientific">Faecalicatena orotica</name>
    <dbReference type="NCBI Taxonomy" id="1544"/>
    <lineage>
        <taxon>Bacteria</taxon>
        <taxon>Bacillati</taxon>
        <taxon>Bacillota</taxon>
        <taxon>Clostridia</taxon>
        <taxon>Lachnospirales</taxon>
        <taxon>Lachnospiraceae</taxon>
        <taxon>Faecalicatena</taxon>
    </lineage>
</organism>
<dbReference type="Pfam" id="PF00962">
    <property type="entry name" value="A_deaminase"/>
    <property type="match status" value="1"/>
</dbReference>
<dbReference type="GO" id="GO:0046103">
    <property type="term" value="P:inosine biosynthetic process"/>
    <property type="evidence" value="ECO:0007669"/>
    <property type="project" value="TreeGrafter"/>
</dbReference>
<name>A0A2Y9CA52_9FIRM</name>
<dbReference type="PANTHER" id="PTHR11409">
    <property type="entry name" value="ADENOSINE DEAMINASE"/>
    <property type="match status" value="1"/>
</dbReference>
<keyword evidence="9" id="KW-1185">Reference proteome</keyword>
<dbReference type="GO" id="GO:0006154">
    <property type="term" value="P:adenosine catabolic process"/>
    <property type="evidence" value="ECO:0007669"/>
    <property type="project" value="TreeGrafter"/>
</dbReference>
<accession>A0A2Y9CA52</accession>
<evidence type="ECO:0000256" key="1">
    <source>
        <dbReference type="ARBA" id="ARBA00001947"/>
    </source>
</evidence>
<proteinExistence type="inferred from homology"/>
<dbReference type="GO" id="GO:0004000">
    <property type="term" value="F:adenosine deaminase activity"/>
    <property type="evidence" value="ECO:0007669"/>
    <property type="project" value="TreeGrafter"/>
</dbReference>
<keyword evidence="5" id="KW-0378">Hydrolase</keyword>
<dbReference type="NCBIfam" id="TIGR01430">
    <property type="entry name" value="aden_deam"/>
    <property type="match status" value="1"/>
</dbReference>
<evidence type="ECO:0000256" key="5">
    <source>
        <dbReference type="ARBA" id="ARBA00022801"/>
    </source>
</evidence>
<evidence type="ECO:0000313" key="9">
    <source>
        <dbReference type="Proteomes" id="UP000245845"/>
    </source>
</evidence>
<dbReference type="SUPFAM" id="SSF51556">
    <property type="entry name" value="Metallo-dependent hydrolases"/>
    <property type="match status" value="1"/>
</dbReference>
<dbReference type="RefSeq" id="WP_109731574.1">
    <property type="nucleotide sequence ID" value="NZ_BAAACK010000011.1"/>
</dbReference>
<dbReference type="AlphaFoldDB" id="A0A2Y9CA52"/>
<dbReference type="Proteomes" id="UP000245845">
    <property type="component" value="Unassembled WGS sequence"/>
</dbReference>
<dbReference type="GO" id="GO:0046872">
    <property type="term" value="F:metal ion binding"/>
    <property type="evidence" value="ECO:0007669"/>
    <property type="project" value="UniProtKB-KW"/>
</dbReference>
<dbReference type="InterPro" id="IPR006330">
    <property type="entry name" value="Ado/ade_deaminase"/>
</dbReference>
<evidence type="ECO:0000256" key="3">
    <source>
        <dbReference type="ARBA" id="ARBA00012784"/>
    </source>
</evidence>
<dbReference type="Gene3D" id="3.20.20.140">
    <property type="entry name" value="Metal-dependent hydrolases"/>
    <property type="match status" value="1"/>
</dbReference>
<reference evidence="8 9" key="1">
    <citation type="submission" date="2018-05" db="EMBL/GenBank/DDBJ databases">
        <title>The Hungate 1000. A catalogue of reference genomes from the rumen microbiome.</title>
        <authorList>
            <person name="Kelly W."/>
        </authorList>
    </citation>
    <scope>NUCLEOTIDE SEQUENCE [LARGE SCALE GENOMIC DNA]</scope>
    <source>
        <strain evidence="8 9">NLAE-zl-C242</strain>
    </source>
</reference>
<keyword evidence="6" id="KW-0862">Zinc</keyword>
<dbReference type="GO" id="GO:0043103">
    <property type="term" value="P:hypoxanthine salvage"/>
    <property type="evidence" value="ECO:0007669"/>
    <property type="project" value="TreeGrafter"/>
</dbReference>
<evidence type="ECO:0000256" key="4">
    <source>
        <dbReference type="ARBA" id="ARBA00022723"/>
    </source>
</evidence>
<dbReference type="EC" id="3.5.4.4" evidence="3"/>
<sequence length="317" mass="35299">MNTIENLKKYDLHCHLDGSLSAVTIRKLACETGRDLPDDAALSSLLQVQPDCRSLKEYLMKFDLPLSCLITKENFRTAVREVLHDASLENVVYMEIRFAPLLSVHEQLSAREIIEGAIEGMEEGKAAYNVDCGLILCGMRHMAVEKNVELVKTAREYMDAGVCAVDLAGDETSFPVTGQAKMFETAQRLGIPFTIHAGECGSAKSIRDALELGASRIGHGIAAGKDKELREYCAGKRICFEMCPTSNLQTHAVESMEEYPFLSFLEAGIPVTVNTDNRTVSNTTITKELKLLEKYYKLTYSDMEQLMKYAEEAAFRK</sequence>
<evidence type="ECO:0000256" key="2">
    <source>
        <dbReference type="ARBA" id="ARBA00006676"/>
    </source>
</evidence>
<feature type="domain" description="Adenosine deaminase" evidence="7">
    <location>
        <begin position="9"/>
        <end position="315"/>
    </location>
</feature>
<protein>
    <recommendedName>
        <fullName evidence="3">adenosine deaminase</fullName>
        <ecNumber evidence="3">3.5.4.4</ecNumber>
    </recommendedName>
</protein>
<comment type="caution">
    <text evidence="8">The sequence shown here is derived from an EMBL/GenBank/DDBJ whole genome shotgun (WGS) entry which is preliminary data.</text>
</comment>
<dbReference type="OrthoDB" id="9779574at2"/>